<evidence type="ECO:0000313" key="3">
    <source>
        <dbReference type="Proteomes" id="UP001341840"/>
    </source>
</evidence>
<dbReference type="Proteomes" id="UP001341840">
    <property type="component" value="Unassembled WGS sequence"/>
</dbReference>
<comment type="caution">
    <text evidence="2">The sequence shown here is derived from an EMBL/GenBank/DDBJ whole genome shotgun (WGS) entry which is preliminary data.</text>
</comment>
<evidence type="ECO:0000256" key="1">
    <source>
        <dbReference type="SAM" id="MobiDB-lite"/>
    </source>
</evidence>
<evidence type="ECO:0000313" key="2">
    <source>
        <dbReference type="EMBL" id="MED6173648.1"/>
    </source>
</evidence>
<sequence length="181" mass="19809">MVTNDSVHGNMHESRNQHLNVSTQPPQTPIQPPEPPIFAESVAPKRPGAASSSNGLPSDASNSINPQTDCIPGQNTTGTTPTPASCENVNSQQDAEGSKQKKKRRSTKRPPPTGQTFIPNPDPDKPPSIYIPVEGEEHLDEDVGYHCYESEELHSIASDDDGQIYFHRVTQMHLCTWSAWS</sequence>
<feature type="compositionally biased region" description="Polar residues" evidence="1">
    <location>
        <begin position="50"/>
        <end position="68"/>
    </location>
</feature>
<gene>
    <name evidence="2" type="ORF">PIB30_061640</name>
</gene>
<accession>A0ABU6VNA3</accession>
<organism evidence="2 3">
    <name type="scientific">Stylosanthes scabra</name>
    <dbReference type="NCBI Taxonomy" id="79078"/>
    <lineage>
        <taxon>Eukaryota</taxon>
        <taxon>Viridiplantae</taxon>
        <taxon>Streptophyta</taxon>
        <taxon>Embryophyta</taxon>
        <taxon>Tracheophyta</taxon>
        <taxon>Spermatophyta</taxon>
        <taxon>Magnoliopsida</taxon>
        <taxon>eudicotyledons</taxon>
        <taxon>Gunneridae</taxon>
        <taxon>Pentapetalae</taxon>
        <taxon>rosids</taxon>
        <taxon>fabids</taxon>
        <taxon>Fabales</taxon>
        <taxon>Fabaceae</taxon>
        <taxon>Papilionoideae</taxon>
        <taxon>50 kb inversion clade</taxon>
        <taxon>dalbergioids sensu lato</taxon>
        <taxon>Dalbergieae</taxon>
        <taxon>Pterocarpus clade</taxon>
        <taxon>Stylosanthes</taxon>
    </lineage>
</organism>
<protein>
    <submittedName>
        <fullName evidence="2">Uncharacterized protein</fullName>
    </submittedName>
</protein>
<proteinExistence type="predicted"/>
<dbReference type="EMBL" id="JASCZI010151596">
    <property type="protein sequence ID" value="MED6173648.1"/>
    <property type="molecule type" value="Genomic_DNA"/>
</dbReference>
<feature type="region of interest" description="Disordered" evidence="1">
    <location>
        <begin position="1"/>
        <end position="127"/>
    </location>
</feature>
<keyword evidence="3" id="KW-1185">Reference proteome</keyword>
<feature type="compositionally biased region" description="Polar residues" evidence="1">
    <location>
        <begin position="85"/>
        <end position="95"/>
    </location>
</feature>
<name>A0ABU6VNA3_9FABA</name>
<reference evidence="2 3" key="1">
    <citation type="journal article" date="2023" name="Plants (Basel)">
        <title>Bridging the Gap: Combining Genomics and Transcriptomics Approaches to Understand Stylosanthes scabra, an Orphan Legume from the Brazilian Caatinga.</title>
        <authorList>
            <person name="Ferreira-Neto J.R.C."/>
            <person name="da Silva M.D."/>
            <person name="Binneck E."/>
            <person name="de Melo N.F."/>
            <person name="da Silva R.H."/>
            <person name="de Melo A.L.T.M."/>
            <person name="Pandolfi V."/>
            <person name="Bustamante F.O."/>
            <person name="Brasileiro-Vidal A.C."/>
            <person name="Benko-Iseppon A.M."/>
        </authorList>
    </citation>
    <scope>NUCLEOTIDE SEQUENCE [LARGE SCALE GENOMIC DNA]</scope>
    <source>
        <tissue evidence="2">Leaves</tissue>
    </source>
</reference>
<feature type="compositionally biased region" description="Pro residues" evidence="1">
    <location>
        <begin position="26"/>
        <end position="36"/>
    </location>
</feature>